<dbReference type="Gene3D" id="1.10.357.10">
    <property type="entry name" value="Tetracycline Repressor, domain 2"/>
    <property type="match status" value="1"/>
</dbReference>
<proteinExistence type="predicted"/>
<dbReference type="InterPro" id="IPR050624">
    <property type="entry name" value="HTH-type_Tx_Regulator"/>
</dbReference>
<gene>
    <name evidence="4" type="ORF">OB236_23045</name>
</gene>
<protein>
    <submittedName>
        <fullName evidence="4">TetR/AcrR family transcriptional regulator</fullName>
    </submittedName>
</protein>
<dbReference type="PANTHER" id="PTHR43479:SF11">
    <property type="entry name" value="ACREF_ENVCD OPERON REPRESSOR-RELATED"/>
    <property type="match status" value="1"/>
</dbReference>
<dbReference type="PANTHER" id="PTHR43479">
    <property type="entry name" value="ACREF/ENVCD OPERON REPRESSOR-RELATED"/>
    <property type="match status" value="1"/>
</dbReference>
<evidence type="ECO:0000256" key="2">
    <source>
        <dbReference type="PROSITE-ProRule" id="PRU00335"/>
    </source>
</evidence>
<dbReference type="PROSITE" id="PS50977">
    <property type="entry name" value="HTH_TETR_2"/>
    <property type="match status" value="1"/>
</dbReference>
<dbReference type="Pfam" id="PF16295">
    <property type="entry name" value="TetR_C_10"/>
    <property type="match status" value="1"/>
</dbReference>
<evidence type="ECO:0000259" key="3">
    <source>
        <dbReference type="PROSITE" id="PS50977"/>
    </source>
</evidence>
<organism evidence="4 5">
    <name type="scientific">Paenibacillus baimaensis</name>
    <dbReference type="NCBI Taxonomy" id="2982185"/>
    <lineage>
        <taxon>Bacteria</taxon>
        <taxon>Bacillati</taxon>
        <taxon>Bacillota</taxon>
        <taxon>Bacilli</taxon>
        <taxon>Bacillales</taxon>
        <taxon>Paenibacillaceae</taxon>
        <taxon>Paenibacillus</taxon>
    </lineage>
</organism>
<dbReference type="PRINTS" id="PR00455">
    <property type="entry name" value="HTHTETR"/>
</dbReference>
<dbReference type="SUPFAM" id="SSF46689">
    <property type="entry name" value="Homeodomain-like"/>
    <property type="match status" value="1"/>
</dbReference>
<dbReference type="RefSeq" id="WP_262686046.1">
    <property type="nucleotide sequence ID" value="NZ_JAOQIO010000089.1"/>
</dbReference>
<dbReference type="Proteomes" id="UP001652445">
    <property type="component" value="Unassembled WGS sequence"/>
</dbReference>
<reference evidence="4 5" key="1">
    <citation type="submission" date="2022-09" db="EMBL/GenBank/DDBJ databases">
        <authorList>
            <person name="Han X.L."/>
            <person name="Wang Q."/>
            <person name="Lu T."/>
        </authorList>
    </citation>
    <scope>NUCLEOTIDE SEQUENCE [LARGE SCALE GENOMIC DNA]</scope>
    <source>
        <strain evidence="4 5">WQ 127069</strain>
    </source>
</reference>
<dbReference type="InterPro" id="IPR009057">
    <property type="entry name" value="Homeodomain-like_sf"/>
</dbReference>
<evidence type="ECO:0000313" key="5">
    <source>
        <dbReference type="Proteomes" id="UP001652445"/>
    </source>
</evidence>
<comment type="caution">
    <text evidence="4">The sequence shown here is derived from an EMBL/GenBank/DDBJ whole genome shotgun (WGS) entry which is preliminary data.</text>
</comment>
<sequence length="198" mass="22958">MFDKYNKVQQAVLETTLRIIIQRELQATSMALIAKESGVSTGNIYHYFQSKEDIVNELYKGIVTFNGEYVIQGLNQKGTIRERFNWGWEKVIELSKKYPEGFLFIEQYSFSPYIYEEVKKEAYSGGWCGPMNKLYAEAIDQQLIIDMQPELMVQMHYGSIVYMVKGHIHGNIEFTEEIARNAIQACWNGISRDIQIAN</sequence>
<evidence type="ECO:0000313" key="4">
    <source>
        <dbReference type="EMBL" id="MCU6794988.1"/>
    </source>
</evidence>
<keyword evidence="1 2" id="KW-0238">DNA-binding</keyword>
<dbReference type="InterPro" id="IPR001647">
    <property type="entry name" value="HTH_TetR"/>
</dbReference>
<accession>A0ABT2UK16</accession>
<dbReference type="Pfam" id="PF00440">
    <property type="entry name" value="TetR_N"/>
    <property type="match status" value="1"/>
</dbReference>
<evidence type="ECO:0000256" key="1">
    <source>
        <dbReference type="ARBA" id="ARBA00023125"/>
    </source>
</evidence>
<dbReference type="EMBL" id="JAOQIO010000089">
    <property type="protein sequence ID" value="MCU6794988.1"/>
    <property type="molecule type" value="Genomic_DNA"/>
</dbReference>
<feature type="DNA-binding region" description="H-T-H motif" evidence="2">
    <location>
        <begin position="29"/>
        <end position="48"/>
    </location>
</feature>
<feature type="domain" description="HTH tetR-type" evidence="3">
    <location>
        <begin position="6"/>
        <end position="66"/>
    </location>
</feature>
<name>A0ABT2UK16_9BACL</name>
<dbReference type="InterPro" id="IPR032551">
    <property type="entry name" value="BscR_C"/>
</dbReference>
<keyword evidence="5" id="KW-1185">Reference proteome</keyword>